<dbReference type="GO" id="GO:0017004">
    <property type="term" value="P:cytochrome complex assembly"/>
    <property type="evidence" value="ECO:0007669"/>
    <property type="project" value="UniProtKB-KW"/>
</dbReference>
<feature type="signal peptide" evidence="5">
    <location>
        <begin position="1"/>
        <end position="25"/>
    </location>
</feature>
<keyword evidence="4" id="KW-0676">Redox-active center</keyword>
<dbReference type="InterPro" id="IPR017937">
    <property type="entry name" value="Thioredoxin_CS"/>
</dbReference>
<keyword evidence="5" id="KW-0732">Signal</keyword>
<dbReference type="PANTHER" id="PTHR42852">
    <property type="entry name" value="THIOL:DISULFIDE INTERCHANGE PROTEIN DSBE"/>
    <property type="match status" value="1"/>
</dbReference>
<evidence type="ECO:0000256" key="5">
    <source>
        <dbReference type="SAM" id="SignalP"/>
    </source>
</evidence>
<evidence type="ECO:0000256" key="2">
    <source>
        <dbReference type="ARBA" id="ARBA00022748"/>
    </source>
</evidence>
<evidence type="ECO:0000256" key="4">
    <source>
        <dbReference type="ARBA" id="ARBA00023284"/>
    </source>
</evidence>
<evidence type="ECO:0000256" key="3">
    <source>
        <dbReference type="ARBA" id="ARBA00023157"/>
    </source>
</evidence>
<keyword evidence="8" id="KW-1185">Reference proteome</keyword>
<dbReference type="PROSITE" id="PS00194">
    <property type="entry name" value="THIOREDOXIN_1"/>
    <property type="match status" value="1"/>
</dbReference>
<dbReference type="KEGG" id="buy:D8S85_12535"/>
<name>A0A3Q9IRE3_9BACT</name>
<evidence type="ECO:0000313" key="8">
    <source>
        <dbReference type="Proteomes" id="UP000270673"/>
    </source>
</evidence>
<dbReference type="InterPro" id="IPR013740">
    <property type="entry name" value="Redoxin"/>
</dbReference>
<proteinExistence type="predicted"/>
<keyword evidence="2" id="KW-0201">Cytochrome c-type biogenesis</keyword>
<dbReference type="EMBL" id="CP032819">
    <property type="protein sequence ID" value="AZS30290.1"/>
    <property type="molecule type" value="Genomic_DNA"/>
</dbReference>
<feature type="domain" description="Thioredoxin" evidence="6">
    <location>
        <begin position="244"/>
        <end position="386"/>
    </location>
</feature>
<dbReference type="AlphaFoldDB" id="A0A3Q9IRE3"/>
<dbReference type="Pfam" id="PF14289">
    <property type="entry name" value="DUF4369"/>
    <property type="match status" value="1"/>
</dbReference>
<dbReference type="InterPro" id="IPR036249">
    <property type="entry name" value="Thioredoxin-like_sf"/>
</dbReference>
<dbReference type="SUPFAM" id="SSF52833">
    <property type="entry name" value="Thioredoxin-like"/>
    <property type="match status" value="1"/>
</dbReference>
<feature type="chain" id="PRO_5018614496" evidence="5">
    <location>
        <begin position="26"/>
        <end position="395"/>
    </location>
</feature>
<keyword evidence="3" id="KW-1015">Disulfide bond</keyword>
<dbReference type="Proteomes" id="UP000270673">
    <property type="component" value="Chromosome"/>
</dbReference>
<dbReference type="GO" id="GO:0016491">
    <property type="term" value="F:oxidoreductase activity"/>
    <property type="evidence" value="ECO:0007669"/>
    <property type="project" value="InterPro"/>
</dbReference>
<dbReference type="PANTHER" id="PTHR42852:SF6">
    <property type="entry name" value="THIOL:DISULFIDE INTERCHANGE PROTEIN DSBE"/>
    <property type="match status" value="1"/>
</dbReference>
<sequence length="395" mass="45121">MIFMRKILRLLLLVCIVVTTNSVFAQKTITIKGKVKFPYNRFNMEIIERQGFDKTIIDSCKVKDDGTYEFKMKVDKPGVYTLDCQKWQSVQFWAEDEDLEINFRGEDTARIKIKNPPYVYIKGGPNNEVMNLMNWNGYRGYQLMIGISQGVYRIPGIDDQTKQEVSGKFYDMLGDESRARIRFLAEHYADRNSVLAVLPALRGEENEELVQQVLARLESKNPNYAPLLKYKAEMAEAKAQKERLAEGKIAPEFSFPTPDGKKMLGPQDFKGKILVLDFWASWCGPCRAEIPHLKEAYKEYSNKGVAFFSVSIDKDNAAWRKAMKEENMPWAQVQAPKAGKDVMKQYQFSGIPYILVLDKEGKIVAKNLRGKALTDKLEELLSGKKKSVAMPAMGM</sequence>
<evidence type="ECO:0000313" key="7">
    <source>
        <dbReference type="EMBL" id="AZS30290.1"/>
    </source>
</evidence>
<dbReference type="InterPro" id="IPR013766">
    <property type="entry name" value="Thioredoxin_domain"/>
</dbReference>
<dbReference type="CDD" id="cd02966">
    <property type="entry name" value="TlpA_like_family"/>
    <property type="match status" value="1"/>
</dbReference>
<comment type="subcellular location">
    <subcellularLocation>
        <location evidence="1">Cell envelope</location>
    </subcellularLocation>
</comment>
<evidence type="ECO:0000259" key="6">
    <source>
        <dbReference type="PROSITE" id="PS51352"/>
    </source>
</evidence>
<dbReference type="InterPro" id="IPR050553">
    <property type="entry name" value="Thioredoxin_ResA/DsbE_sf"/>
</dbReference>
<dbReference type="PROSITE" id="PS51352">
    <property type="entry name" value="THIOREDOXIN_2"/>
    <property type="match status" value="1"/>
</dbReference>
<dbReference type="InterPro" id="IPR025380">
    <property type="entry name" value="DUF4369"/>
</dbReference>
<dbReference type="Pfam" id="PF08534">
    <property type="entry name" value="Redoxin"/>
    <property type="match status" value="1"/>
</dbReference>
<evidence type="ECO:0000256" key="1">
    <source>
        <dbReference type="ARBA" id="ARBA00004196"/>
    </source>
</evidence>
<organism evidence="7 8">
    <name type="scientific">Butyricimonas faecalis</name>
    <dbReference type="NCBI Taxonomy" id="2093856"/>
    <lineage>
        <taxon>Bacteria</taxon>
        <taxon>Pseudomonadati</taxon>
        <taxon>Bacteroidota</taxon>
        <taxon>Bacteroidia</taxon>
        <taxon>Bacteroidales</taxon>
        <taxon>Odoribacteraceae</taxon>
        <taxon>Butyricimonas</taxon>
    </lineage>
</organism>
<dbReference type="OrthoDB" id="9794348at2"/>
<dbReference type="GO" id="GO:0030313">
    <property type="term" value="C:cell envelope"/>
    <property type="evidence" value="ECO:0007669"/>
    <property type="project" value="UniProtKB-SubCell"/>
</dbReference>
<protein>
    <submittedName>
        <fullName evidence="7">AhpC/TSA family protein</fullName>
    </submittedName>
</protein>
<reference evidence="7 8" key="1">
    <citation type="submission" date="2018-10" db="EMBL/GenBank/DDBJ databases">
        <title>Butyricimonas faecalis sp. nov., isolated from human faeces and emended description of the genus Butyricimonas.</title>
        <authorList>
            <person name="Le Roy T."/>
            <person name="Van der Smissen P."/>
            <person name="Paquot A."/>
            <person name="Delzenne N."/>
            <person name="Muccioli G."/>
            <person name="Collet J.-F."/>
            <person name="Cani P.D."/>
        </authorList>
    </citation>
    <scope>NUCLEOTIDE SEQUENCE [LARGE SCALE GENOMIC DNA]</scope>
    <source>
        <strain evidence="7 8">H184</strain>
    </source>
</reference>
<accession>A0A3Q9IRE3</accession>
<dbReference type="Gene3D" id="3.40.30.10">
    <property type="entry name" value="Glutaredoxin"/>
    <property type="match status" value="1"/>
</dbReference>
<gene>
    <name evidence="7" type="ORF">D8S85_12535</name>
</gene>